<organism evidence="2 3">
    <name type="scientific">Arthrobotrys flagrans</name>
    <name type="common">Nematode-trapping fungus</name>
    <name type="synonym">Trichothecium flagrans</name>
    <dbReference type="NCBI Taxonomy" id="97331"/>
    <lineage>
        <taxon>Eukaryota</taxon>
        <taxon>Fungi</taxon>
        <taxon>Dikarya</taxon>
        <taxon>Ascomycota</taxon>
        <taxon>Pezizomycotina</taxon>
        <taxon>Orbiliomycetes</taxon>
        <taxon>Orbiliales</taxon>
        <taxon>Orbiliaceae</taxon>
        <taxon>Arthrobotrys</taxon>
    </lineage>
</organism>
<dbReference type="VEuPathDB" id="FungiDB:DFL_004421"/>
<gene>
    <name evidence="2" type="ORF">DFL_004421</name>
</gene>
<dbReference type="EMBL" id="SAEB01000006">
    <property type="protein sequence ID" value="RVD86130.1"/>
    <property type="molecule type" value="Genomic_DNA"/>
</dbReference>
<feature type="compositionally biased region" description="Acidic residues" evidence="1">
    <location>
        <begin position="165"/>
        <end position="184"/>
    </location>
</feature>
<keyword evidence="3" id="KW-1185">Reference proteome</keyword>
<feature type="region of interest" description="Disordered" evidence="1">
    <location>
        <begin position="165"/>
        <end position="190"/>
    </location>
</feature>
<evidence type="ECO:0000313" key="3">
    <source>
        <dbReference type="Proteomes" id="UP000283090"/>
    </source>
</evidence>
<reference evidence="2 3" key="1">
    <citation type="submission" date="2019-01" db="EMBL/GenBank/DDBJ databases">
        <title>Intercellular communication is required for trap formation in the nematode-trapping fungus Duddingtonia flagrans.</title>
        <authorList>
            <person name="Youssar L."/>
            <person name="Wernet V."/>
            <person name="Hensel N."/>
            <person name="Hildebrandt H.-G."/>
            <person name="Fischer R."/>
        </authorList>
    </citation>
    <scope>NUCLEOTIDE SEQUENCE [LARGE SCALE GENOMIC DNA]</scope>
    <source>
        <strain evidence="2 3">CBS H-5679</strain>
    </source>
</reference>
<evidence type="ECO:0000313" key="2">
    <source>
        <dbReference type="EMBL" id="RVD86130.1"/>
    </source>
</evidence>
<comment type="caution">
    <text evidence="2">The sequence shown here is derived from an EMBL/GenBank/DDBJ whole genome shotgun (WGS) entry which is preliminary data.</text>
</comment>
<dbReference type="RefSeq" id="XP_067491674.1">
    <property type="nucleotide sequence ID" value="XM_067633514.1"/>
</dbReference>
<sequence>MKLYDFLVNLPDKIRNRRQLSQHLESHAQHGSDNDCQICQENLVSPAIHFPMPTSSSARVLNATQDLGAGMEELERELLEIRGAYLVRGCLGRSEKCICGKGCLDDETDEEMFWGSESDWSLWPGSDSDEDSEDKLWVLLELLRDATNEDGIEWVLEMTREYFEWDDEEKEDEEEEWEDEDMGVEVDNQNGLGTVEVGRMDWYFHYGDGGVPLDEDRDDGLLG</sequence>
<name>A0A437A554_ARTFL</name>
<evidence type="ECO:0000256" key="1">
    <source>
        <dbReference type="SAM" id="MobiDB-lite"/>
    </source>
</evidence>
<dbReference type="GeneID" id="93586732"/>
<dbReference type="AlphaFoldDB" id="A0A437A554"/>
<protein>
    <submittedName>
        <fullName evidence="2">Uncharacterized protein</fullName>
    </submittedName>
</protein>
<accession>A0A437A554</accession>
<proteinExistence type="predicted"/>
<dbReference type="Proteomes" id="UP000283090">
    <property type="component" value="Unassembled WGS sequence"/>
</dbReference>